<organism evidence="2">
    <name type="scientific">Culex pipiens</name>
    <name type="common">House mosquito</name>
    <dbReference type="NCBI Taxonomy" id="7175"/>
    <lineage>
        <taxon>Eukaryota</taxon>
        <taxon>Metazoa</taxon>
        <taxon>Ecdysozoa</taxon>
        <taxon>Arthropoda</taxon>
        <taxon>Hexapoda</taxon>
        <taxon>Insecta</taxon>
        <taxon>Pterygota</taxon>
        <taxon>Neoptera</taxon>
        <taxon>Endopterygota</taxon>
        <taxon>Diptera</taxon>
        <taxon>Nematocera</taxon>
        <taxon>Culicoidea</taxon>
        <taxon>Culicidae</taxon>
        <taxon>Culicinae</taxon>
        <taxon>Culicini</taxon>
        <taxon>Culex</taxon>
        <taxon>Culex</taxon>
    </lineage>
</organism>
<protein>
    <submittedName>
        <fullName evidence="2">(northern house mosquito) hypothetical protein</fullName>
    </submittedName>
</protein>
<evidence type="ECO:0000256" key="1">
    <source>
        <dbReference type="SAM" id="Phobius"/>
    </source>
</evidence>
<feature type="transmembrane region" description="Helical" evidence="1">
    <location>
        <begin position="21"/>
        <end position="45"/>
    </location>
</feature>
<proteinExistence type="predicted"/>
<feature type="transmembrane region" description="Helical" evidence="1">
    <location>
        <begin position="76"/>
        <end position="97"/>
    </location>
</feature>
<evidence type="ECO:0000313" key="2">
    <source>
        <dbReference type="EMBL" id="CAG6499007.1"/>
    </source>
</evidence>
<dbReference type="AlphaFoldDB" id="A0A8D8CSH2"/>
<dbReference type="EMBL" id="HBUE01136874">
    <property type="protein sequence ID" value="CAG6499009.1"/>
    <property type="molecule type" value="Transcribed_RNA"/>
</dbReference>
<sequence>MIHLTALLTRRLTVLLRNRTLLGRWTMVADSATIIGLISTTVTSYPAVDFLGDYFRKDFALAYASWTDPLSSTFLLFSYCSSSCSFLAAACLGSIFLRWSSVRHNLRWTLDAT</sequence>
<keyword evidence="1" id="KW-0812">Transmembrane</keyword>
<accession>A0A8D8CSH2</accession>
<dbReference type="EMBL" id="HBUE01136868">
    <property type="protein sequence ID" value="CAG6499007.1"/>
    <property type="molecule type" value="Transcribed_RNA"/>
</dbReference>
<reference evidence="2" key="1">
    <citation type="submission" date="2021-05" db="EMBL/GenBank/DDBJ databases">
        <authorList>
            <person name="Alioto T."/>
            <person name="Alioto T."/>
            <person name="Gomez Garrido J."/>
        </authorList>
    </citation>
    <scope>NUCLEOTIDE SEQUENCE</scope>
</reference>
<name>A0A8D8CSH2_CULPI</name>
<keyword evidence="1" id="KW-0472">Membrane</keyword>
<keyword evidence="1" id="KW-1133">Transmembrane helix</keyword>